<accession>A0ACC0D747</accession>
<dbReference type="Proteomes" id="UP001497680">
    <property type="component" value="Unassembled WGS sequence"/>
</dbReference>
<name>A0ACC0D747_9PEZI</name>
<dbReference type="EMBL" id="MU394302">
    <property type="protein sequence ID" value="KAI6088341.1"/>
    <property type="molecule type" value="Genomic_DNA"/>
</dbReference>
<evidence type="ECO:0000313" key="1">
    <source>
        <dbReference type="EMBL" id="KAI6088341.1"/>
    </source>
</evidence>
<keyword evidence="2" id="KW-1185">Reference proteome</keyword>
<protein>
    <submittedName>
        <fullName evidence="1">Subtilisin-like protein</fullName>
    </submittedName>
</protein>
<sequence>MALRWAIFGVLAARVAFASPTPAPKAVAHERRSAHHEMTWTKRDRVPRGDVFEMRIGLKQQNLDRGYELLMDVSDPKSPNYGRYWQPEEVVQMFAPGQETVDAVRQWLASSGVHNERHALTASGGWVAFNATVEEAEKLLETEYWLYEDEDGQVSAGCDEYYVPSQFSEHVDFVYPGVVTADSKDTSALRRRRASQAKRQAEKDKPIRYSRGTKRQEANCSEVATPECIAALYSIPPADKAHPNNSMGFFQKGSWYQNKDLDVFFAAYAPNIPQGTRPLNLSINEAVWHYDETDPYVSQPDESDLDLDIAYPIIYPQTTTVYQTDDEYYTLYSSNGYFGIFNTFLDAIDGSYCNYSAYGETGDNPQYDPSYPDNHTVVAPGRPEPFDPGTYKGERMCGVYEPTNVISMSYSRPESTFTVNYQMRQCNEWMKLGLRGVTVLGSAGNSGPLATRQCMASNYGSFWASHPGNCPYITSVGATMLQSDGTQTVAQTDNWASSGGFSKYFPAPEYQKAAISTYFAEHDPGRSYLYNSSGRGFPDVAALGKNVAVAVLGELDVADGTSAATPLIGAMFNRINEERLAVGKSTVGFVNPVLYANPVIFNDIATGNNSICGMEGFSAVEGWDPASGLGTPSYPSLLETFMALP</sequence>
<organism evidence="1 2">
    <name type="scientific">Hypoxylon rubiginosum</name>
    <dbReference type="NCBI Taxonomy" id="110542"/>
    <lineage>
        <taxon>Eukaryota</taxon>
        <taxon>Fungi</taxon>
        <taxon>Dikarya</taxon>
        <taxon>Ascomycota</taxon>
        <taxon>Pezizomycotina</taxon>
        <taxon>Sordariomycetes</taxon>
        <taxon>Xylariomycetidae</taxon>
        <taxon>Xylariales</taxon>
        <taxon>Hypoxylaceae</taxon>
        <taxon>Hypoxylon</taxon>
    </lineage>
</organism>
<gene>
    <name evidence="1" type="ORF">F4821DRAFT_93727</name>
</gene>
<reference evidence="1 2" key="1">
    <citation type="journal article" date="2022" name="New Phytol.">
        <title>Ecological generalism drives hyperdiversity of secondary metabolite gene clusters in xylarialean endophytes.</title>
        <authorList>
            <person name="Franco M.E.E."/>
            <person name="Wisecaver J.H."/>
            <person name="Arnold A.E."/>
            <person name="Ju Y.M."/>
            <person name="Slot J.C."/>
            <person name="Ahrendt S."/>
            <person name="Moore L.P."/>
            <person name="Eastman K.E."/>
            <person name="Scott K."/>
            <person name="Konkel Z."/>
            <person name="Mondo S.J."/>
            <person name="Kuo A."/>
            <person name="Hayes R.D."/>
            <person name="Haridas S."/>
            <person name="Andreopoulos B."/>
            <person name="Riley R."/>
            <person name="LaButti K."/>
            <person name="Pangilinan J."/>
            <person name="Lipzen A."/>
            <person name="Amirebrahimi M."/>
            <person name="Yan J."/>
            <person name="Adam C."/>
            <person name="Keymanesh K."/>
            <person name="Ng V."/>
            <person name="Louie K."/>
            <person name="Northen T."/>
            <person name="Drula E."/>
            <person name="Henrissat B."/>
            <person name="Hsieh H.M."/>
            <person name="Youens-Clark K."/>
            <person name="Lutzoni F."/>
            <person name="Miadlikowska J."/>
            <person name="Eastwood D.C."/>
            <person name="Hamelin R.C."/>
            <person name="Grigoriev I.V."/>
            <person name="U'Ren J.M."/>
        </authorList>
    </citation>
    <scope>NUCLEOTIDE SEQUENCE [LARGE SCALE GENOMIC DNA]</scope>
    <source>
        <strain evidence="1 2">ER1909</strain>
    </source>
</reference>
<proteinExistence type="predicted"/>
<evidence type="ECO:0000313" key="2">
    <source>
        <dbReference type="Proteomes" id="UP001497680"/>
    </source>
</evidence>
<comment type="caution">
    <text evidence="1">The sequence shown here is derived from an EMBL/GenBank/DDBJ whole genome shotgun (WGS) entry which is preliminary data.</text>
</comment>